<reference evidence="2" key="1">
    <citation type="submission" date="2022-12" db="EMBL/GenBank/DDBJ databases">
        <title>Chromosome-level genome assembly of the bean flower thrips Megalurothrips usitatus.</title>
        <authorList>
            <person name="Ma L."/>
            <person name="Liu Q."/>
            <person name="Li H."/>
            <person name="Cai W."/>
        </authorList>
    </citation>
    <scope>NUCLEOTIDE SEQUENCE</scope>
    <source>
        <strain evidence="2">Cailab_2022a</strain>
    </source>
</reference>
<evidence type="ECO:0000313" key="2">
    <source>
        <dbReference type="EMBL" id="KAJ1524534.1"/>
    </source>
</evidence>
<proteinExistence type="predicted"/>
<evidence type="ECO:0000313" key="3">
    <source>
        <dbReference type="Proteomes" id="UP001075354"/>
    </source>
</evidence>
<feature type="compositionally biased region" description="Basic residues" evidence="1">
    <location>
        <begin position="8"/>
        <end position="23"/>
    </location>
</feature>
<name>A0AAV7XFT1_9NEOP</name>
<dbReference type="AlphaFoldDB" id="A0AAV7XFT1"/>
<sequence>MHTWLTPPRRRGPRPPRRGRHWRHQDAGQFHQHPLSAEPEETDVFTFNPMAHFVKWCKARFLNGYKQFSGE</sequence>
<comment type="caution">
    <text evidence="2">The sequence shown here is derived from an EMBL/GenBank/DDBJ whole genome shotgun (WGS) entry which is preliminary data.</text>
</comment>
<accession>A0AAV7XFT1</accession>
<evidence type="ECO:0000256" key="1">
    <source>
        <dbReference type="SAM" id="MobiDB-lite"/>
    </source>
</evidence>
<dbReference type="Proteomes" id="UP001075354">
    <property type="component" value="Chromosome 9"/>
</dbReference>
<gene>
    <name evidence="2" type="ORF">ONE63_011026</name>
</gene>
<keyword evidence="3" id="KW-1185">Reference proteome</keyword>
<dbReference type="EMBL" id="JAPTSV010000009">
    <property type="protein sequence ID" value="KAJ1524534.1"/>
    <property type="molecule type" value="Genomic_DNA"/>
</dbReference>
<organism evidence="2 3">
    <name type="scientific">Megalurothrips usitatus</name>
    <name type="common">bean blossom thrips</name>
    <dbReference type="NCBI Taxonomy" id="439358"/>
    <lineage>
        <taxon>Eukaryota</taxon>
        <taxon>Metazoa</taxon>
        <taxon>Ecdysozoa</taxon>
        <taxon>Arthropoda</taxon>
        <taxon>Hexapoda</taxon>
        <taxon>Insecta</taxon>
        <taxon>Pterygota</taxon>
        <taxon>Neoptera</taxon>
        <taxon>Paraneoptera</taxon>
        <taxon>Thysanoptera</taxon>
        <taxon>Terebrantia</taxon>
        <taxon>Thripoidea</taxon>
        <taxon>Thripidae</taxon>
        <taxon>Megalurothrips</taxon>
    </lineage>
</organism>
<feature type="region of interest" description="Disordered" evidence="1">
    <location>
        <begin position="1"/>
        <end position="36"/>
    </location>
</feature>
<protein>
    <submittedName>
        <fullName evidence="2">Uncharacterized protein</fullName>
    </submittedName>
</protein>